<reference evidence="8 9" key="1">
    <citation type="journal article" date="2016" name="Nat. Commun.">
        <title>Thousands of microbial genomes shed light on interconnected biogeochemical processes in an aquifer system.</title>
        <authorList>
            <person name="Anantharaman K."/>
            <person name="Brown C.T."/>
            <person name="Hug L.A."/>
            <person name="Sharon I."/>
            <person name="Castelle C.J."/>
            <person name="Probst A.J."/>
            <person name="Thomas B.C."/>
            <person name="Singh A."/>
            <person name="Wilkins M.J."/>
            <person name="Karaoz U."/>
            <person name="Brodie E.L."/>
            <person name="Williams K.H."/>
            <person name="Hubbard S.S."/>
            <person name="Banfield J.F."/>
        </authorList>
    </citation>
    <scope>NUCLEOTIDE SEQUENCE [LARGE SCALE GENOMIC DNA]</scope>
</reference>
<dbReference type="InterPro" id="IPR010979">
    <property type="entry name" value="Ribosomal_uS13-like_H2TH"/>
</dbReference>
<keyword evidence="5" id="KW-0699">rRNA-binding</keyword>
<dbReference type="GO" id="GO:0000049">
    <property type="term" value="F:tRNA binding"/>
    <property type="evidence" value="ECO:0007669"/>
    <property type="project" value="UniProtKB-UniRule"/>
</dbReference>
<evidence type="ECO:0000313" key="8">
    <source>
        <dbReference type="EMBL" id="OGM62040.1"/>
    </source>
</evidence>
<protein>
    <recommendedName>
        <fullName evidence="4 5">Small ribosomal subunit protein uS13</fullName>
    </recommendedName>
</protein>
<dbReference type="EMBL" id="MGHF01000029">
    <property type="protein sequence ID" value="OGM62040.1"/>
    <property type="molecule type" value="Genomic_DNA"/>
</dbReference>
<dbReference type="Pfam" id="PF00416">
    <property type="entry name" value="Ribosomal_S13"/>
    <property type="match status" value="1"/>
</dbReference>
<evidence type="ECO:0000256" key="7">
    <source>
        <dbReference type="SAM" id="MobiDB-lite"/>
    </source>
</evidence>
<dbReference type="Gene3D" id="4.10.910.10">
    <property type="entry name" value="30s ribosomal protein s13, domain 2"/>
    <property type="match status" value="1"/>
</dbReference>
<comment type="caution">
    <text evidence="8">The sequence shown here is derived from an EMBL/GenBank/DDBJ whole genome shotgun (WGS) entry which is preliminary data.</text>
</comment>
<evidence type="ECO:0000256" key="1">
    <source>
        <dbReference type="ARBA" id="ARBA00008080"/>
    </source>
</evidence>
<evidence type="ECO:0000256" key="2">
    <source>
        <dbReference type="ARBA" id="ARBA00022980"/>
    </source>
</evidence>
<dbReference type="Gene3D" id="1.10.8.50">
    <property type="match status" value="1"/>
</dbReference>
<dbReference type="InterPro" id="IPR018269">
    <property type="entry name" value="Ribosomal_uS13_CS"/>
</dbReference>
<sequence>MARIAGVELPENLKIGYALTKIRGIGWSKSKEVLQSAKVSDTKRVLDLSPEDVTHIASIVERFPTEGELARQERTNIQRLQVISSYRGGRHKKGLPVRGQRTKTNARTKRGKRKTVGAFKKEMLTKMKPAESDEKKKE</sequence>
<accession>A0A1F8BDL5</accession>
<dbReference type="AlphaFoldDB" id="A0A1F8BDL5"/>
<evidence type="ECO:0000256" key="6">
    <source>
        <dbReference type="RuleBase" id="RU003830"/>
    </source>
</evidence>
<dbReference type="InterPro" id="IPR001892">
    <property type="entry name" value="Ribosomal_uS13"/>
</dbReference>
<organism evidence="8 9">
    <name type="scientific">Candidatus Woesebacteria bacterium RIFCSPLOWO2_01_FULL_39_21</name>
    <dbReference type="NCBI Taxonomy" id="1802519"/>
    <lineage>
        <taxon>Bacteria</taxon>
        <taxon>Candidatus Woeseibacteriota</taxon>
    </lineage>
</organism>
<dbReference type="FunFam" id="1.10.8.50:FF:000001">
    <property type="entry name" value="30S ribosomal protein S13"/>
    <property type="match status" value="1"/>
</dbReference>
<evidence type="ECO:0000256" key="4">
    <source>
        <dbReference type="ARBA" id="ARBA00035166"/>
    </source>
</evidence>
<evidence type="ECO:0000256" key="5">
    <source>
        <dbReference type="HAMAP-Rule" id="MF_01315"/>
    </source>
</evidence>
<keyword evidence="2 5" id="KW-0689">Ribosomal protein</keyword>
<dbReference type="InterPro" id="IPR027437">
    <property type="entry name" value="Rbsml_uS13_C"/>
</dbReference>
<feature type="compositionally biased region" description="Basic residues" evidence="7">
    <location>
        <begin position="89"/>
        <end position="115"/>
    </location>
</feature>
<dbReference type="GO" id="GO:0003735">
    <property type="term" value="F:structural constituent of ribosome"/>
    <property type="evidence" value="ECO:0007669"/>
    <property type="project" value="InterPro"/>
</dbReference>
<keyword evidence="5" id="KW-0820">tRNA-binding</keyword>
<evidence type="ECO:0000313" key="9">
    <source>
        <dbReference type="Proteomes" id="UP000177082"/>
    </source>
</evidence>
<comment type="function">
    <text evidence="5">Located at the top of the head of the 30S subunit, it contacts several helices of the 16S rRNA. In the 70S ribosome it contacts the 23S rRNA (bridge B1a) and protein L5 of the 50S subunit (bridge B1b), connecting the 2 subunits; these bridges are implicated in subunit movement. Contacts the tRNAs in the A and P-sites.</text>
</comment>
<dbReference type="Proteomes" id="UP000177082">
    <property type="component" value="Unassembled WGS sequence"/>
</dbReference>
<comment type="similarity">
    <text evidence="1 5 6">Belongs to the universal ribosomal protein uS13 family.</text>
</comment>
<dbReference type="PIRSF" id="PIRSF002134">
    <property type="entry name" value="Ribosomal_S13"/>
    <property type="match status" value="1"/>
</dbReference>
<proteinExistence type="inferred from homology"/>
<dbReference type="HAMAP" id="MF_01315">
    <property type="entry name" value="Ribosomal_uS13"/>
    <property type="match status" value="1"/>
</dbReference>
<name>A0A1F8BDL5_9BACT</name>
<feature type="compositionally biased region" description="Basic and acidic residues" evidence="7">
    <location>
        <begin position="119"/>
        <end position="138"/>
    </location>
</feature>
<dbReference type="PROSITE" id="PS50159">
    <property type="entry name" value="RIBOSOMAL_S13_2"/>
    <property type="match status" value="1"/>
</dbReference>
<dbReference type="STRING" id="1802519.A2961_04670"/>
<dbReference type="GO" id="GO:0006412">
    <property type="term" value="P:translation"/>
    <property type="evidence" value="ECO:0007669"/>
    <property type="project" value="UniProtKB-UniRule"/>
</dbReference>
<dbReference type="GO" id="GO:0005829">
    <property type="term" value="C:cytosol"/>
    <property type="evidence" value="ECO:0007669"/>
    <property type="project" value="TreeGrafter"/>
</dbReference>
<dbReference type="SUPFAM" id="SSF46946">
    <property type="entry name" value="S13-like H2TH domain"/>
    <property type="match status" value="1"/>
</dbReference>
<keyword evidence="5" id="KW-0694">RNA-binding</keyword>
<evidence type="ECO:0000256" key="3">
    <source>
        <dbReference type="ARBA" id="ARBA00023274"/>
    </source>
</evidence>
<keyword evidence="3 5" id="KW-0687">Ribonucleoprotein</keyword>
<dbReference type="PANTHER" id="PTHR10871:SF1">
    <property type="entry name" value="SMALL RIBOSOMAL SUBUNIT PROTEIN US13M"/>
    <property type="match status" value="1"/>
</dbReference>
<dbReference type="PANTHER" id="PTHR10871">
    <property type="entry name" value="30S RIBOSOMAL PROTEIN S13/40S RIBOSOMAL PROTEIN S18"/>
    <property type="match status" value="1"/>
</dbReference>
<comment type="subunit">
    <text evidence="5">Part of the 30S ribosomal subunit. Forms a loose heterodimer with protein S19. Forms two bridges to the 50S subunit in the 70S ribosome.</text>
</comment>
<dbReference type="GO" id="GO:0019843">
    <property type="term" value="F:rRNA binding"/>
    <property type="evidence" value="ECO:0007669"/>
    <property type="project" value="UniProtKB-UniRule"/>
</dbReference>
<gene>
    <name evidence="5" type="primary">rpsM</name>
    <name evidence="8" type="ORF">A2961_04670</name>
</gene>
<feature type="region of interest" description="Disordered" evidence="7">
    <location>
        <begin position="89"/>
        <end position="138"/>
    </location>
</feature>
<dbReference type="GO" id="GO:0015935">
    <property type="term" value="C:small ribosomal subunit"/>
    <property type="evidence" value="ECO:0007669"/>
    <property type="project" value="TreeGrafter"/>
</dbReference>
<dbReference type="PROSITE" id="PS00646">
    <property type="entry name" value="RIBOSOMAL_S13_1"/>
    <property type="match status" value="1"/>
</dbReference>